<dbReference type="Pfam" id="PF10503">
    <property type="entry name" value="Esterase_PHB"/>
    <property type="match status" value="1"/>
</dbReference>
<evidence type="ECO:0000313" key="4">
    <source>
        <dbReference type="Proteomes" id="UP000321039"/>
    </source>
</evidence>
<sequence>MRTFFLWLAGAMVVVLFATMATGWWFLSSDAIDPPELGGQRITGQLEWGGLARNYQVYVPEALEDGAPLLLLLHGSRGSGSDMAALSFYSFDVLAEREGLLVAYPDGVDRHWNDCRGSATYTANLRNIDDVGFLQALIARLAEQHAIDTGRVYVAGFSNGGHMAYRLGLEAPDTVAGLAAYAANLPVADNLDCSAAGTALPTLIVNGSEDPVNPYEGGLVELLGDSSRGEVLSAVDTAAYWAALAGYSRDGQHSDWPDQVADDGTTVSTLQWHGPGRPSVALVTMTGGGHVMANPVFRLPRLLGPTSHEFDTARLTWQFFSEGHVNQPEAE</sequence>
<dbReference type="PANTHER" id="PTHR43037:SF1">
    <property type="entry name" value="BLL1128 PROTEIN"/>
    <property type="match status" value="1"/>
</dbReference>
<keyword evidence="2" id="KW-0378">Hydrolase</keyword>
<evidence type="ECO:0000256" key="2">
    <source>
        <dbReference type="ARBA" id="ARBA00022801"/>
    </source>
</evidence>
<dbReference type="Gene3D" id="3.40.50.1820">
    <property type="entry name" value="alpha/beta hydrolase"/>
    <property type="match status" value="1"/>
</dbReference>
<reference evidence="3 4" key="1">
    <citation type="submission" date="2019-08" db="EMBL/GenBank/DDBJ databases">
        <title>Parahaliea maris sp. nov., isolated from the surface seawater.</title>
        <authorList>
            <person name="Liu Y."/>
        </authorList>
    </citation>
    <scope>NUCLEOTIDE SEQUENCE [LARGE SCALE GENOMIC DNA]</scope>
    <source>
        <strain evidence="3 4">HSLHS9</strain>
    </source>
</reference>
<dbReference type="RefSeq" id="WP_148066696.1">
    <property type="nucleotide sequence ID" value="NZ_VRZA01000001.1"/>
</dbReference>
<dbReference type="SUPFAM" id="SSF53474">
    <property type="entry name" value="alpha/beta-Hydrolases"/>
    <property type="match status" value="1"/>
</dbReference>
<protein>
    <submittedName>
        <fullName evidence="3">Polyhydroxybutyrate depolymerase</fullName>
    </submittedName>
</protein>
<dbReference type="InterPro" id="IPR010126">
    <property type="entry name" value="Esterase_phb"/>
</dbReference>
<dbReference type="PANTHER" id="PTHR43037">
    <property type="entry name" value="UNNAMED PRODUCT-RELATED"/>
    <property type="match status" value="1"/>
</dbReference>
<keyword evidence="4" id="KW-1185">Reference proteome</keyword>
<comment type="caution">
    <text evidence="3">The sequence shown here is derived from an EMBL/GenBank/DDBJ whole genome shotgun (WGS) entry which is preliminary data.</text>
</comment>
<gene>
    <name evidence="3" type="ORF">FV139_02750</name>
</gene>
<dbReference type="EMBL" id="VRZA01000001">
    <property type="protein sequence ID" value="TXS96424.1"/>
    <property type="molecule type" value="Genomic_DNA"/>
</dbReference>
<dbReference type="GO" id="GO:0016787">
    <property type="term" value="F:hydrolase activity"/>
    <property type="evidence" value="ECO:0007669"/>
    <property type="project" value="UniProtKB-KW"/>
</dbReference>
<dbReference type="InterPro" id="IPR050955">
    <property type="entry name" value="Plant_Biomass_Hydrol_Est"/>
</dbReference>
<name>A0A5C9A8Q4_9GAMM</name>
<dbReference type="Proteomes" id="UP000321039">
    <property type="component" value="Unassembled WGS sequence"/>
</dbReference>
<accession>A0A5C9A8Q4</accession>
<proteinExistence type="predicted"/>
<organism evidence="3 4">
    <name type="scientific">Parahaliea maris</name>
    <dbReference type="NCBI Taxonomy" id="2716870"/>
    <lineage>
        <taxon>Bacteria</taxon>
        <taxon>Pseudomonadati</taxon>
        <taxon>Pseudomonadota</taxon>
        <taxon>Gammaproteobacteria</taxon>
        <taxon>Cellvibrionales</taxon>
        <taxon>Halieaceae</taxon>
        <taxon>Parahaliea</taxon>
    </lineage>
</organism>
<evidence type="ECO:0000256" key="1">
    <source>
        <dbReference type="ARBA" id="ARBA00022729"/>
    </source>
</evidence>
<evidence type="ECO:0000313" key="3">
    <source>
        <dbReference type="EMBL" id="TXS96424.1"/>
    </source>
</evidence>
<dbReference type="AlphaFoldDB" id="A0A5C9A8Q4"/>
<keyword evidence="1" id="KW-0732">Signal</keyword>
<dbReference type="GO" id="GO:0005576">
    <property type="term" value="C:extracellular region"/>
    <property type="evidence" value="ECO:0007669"/>
    <property type="project" value="InterPro"/>
</dbReference>
<dbReference type="InterPro" id="IPR029058">
    <property type="entry name" value="AB_hydrolase_fold"/>
</dbReference>